<dbReference type="InterPro" id="IPR001739">
    <property type="entry name" value="Methyl_CpG_DNA-bd"/>
</dbReference>
<reference evidence="19" key="1">
    <citation type="submission" date="2025-08" db="UniProtKB">
        <authorList>
            <consortium name="RefSeq"/>
        </authorList>
    </citation>
    <scope>IDENTIFICATION</scope>
    <source>
        <tissue evidence="19">Muscle</tissue>
    </source>
</reference>
<keyword evidence="4 11" id="KW-0863">Zinc-finger</keyword>
<dbReference type="Gene3D" id="3.30.890.10">
    <property type="entry name" value="Methyl-cpg-binding Protein 2, Chain A"/>
    <property type="match status" value="1"/>
</dbReference>
<evidence type="ECO:0000256" key="2">
    <source>
        <dbReference type="ARBA" id="ARBA00007444"/>
    </source>
</evidence>
<comment type="subcellular location">
    <subcellularLocation>
        <location evidence="1">Nucleus</location>
    </subcellularLocation>
</comment>
<dbReference type="SMART" id="SM00249">
    <property type="entry name" value="PHD"/>
    <property type="match status" value="2"/>
</dbReference>
<evidence type="ECO:0000256" key="8">
    <source>
        <dbReference type="ARBA" id="ARBA00023163"/>
    </source>
</evidence>
<dbReference type="SUPFAM" id="SSF54171">
    <property type="entry name" value="DNA-binding domain"/>
    <property type="match status" value="1"/>
</dbReference>
<evidence type="ECO:0000313" key="19">
    <source>
        <dbReference type="RefSeq" id="XP_013774078.1"/>
    </source>
</evidence>
<feature type="domain" description="DDT" evidence="16">
    <location>
        <begin position="312"/>
        <end position="377"/>
    </location>
</feature>
<dbReference type="PROSITE" id="PS50982">
    <property type="entry name" value="MBD"/>
    <property type="match status" value="1"/>
</dbReference>
<feature type="domain" description="Bromo" evidence="14">
    <location>
        <begin position="1608"/>
        <end position="1678"/>
    </location>
</feature>
<dbReference type="PANTHER" id="PTHR45915">
    <property type="entry name" value="TRANSCRIPTION INTERMEDIARY FACTOR"/>
    <property type="match status" value="1"/>
</dbReference>
<feature type="region of interest" description="Disordered" evidence="13">
    <location>
        <begin position="706"/>
        <end position="727"/>
    </location>
</feature>
<dbReference type="RefSeq" id="XP_013774078.1">
    <property type="nucleotide sequence ID" value="XM_013918624.2"/>
</dbReference>
<feature type="compositionally biased region" description="Low complexity" evidence="13">
    <location>
        <begin position="971"/>
        <end position="986"/>
    </location>
</feature>
<protein>
    <submittedName>
        <fullName evidence="19">Bromodomain adjacent to zinc finger domain protein 2B-like isoform X1</fullName>
    </submittedName>
</protein>
<dbReference type="Pfam" id="PF15613">
    <property type="entry name" value="WSD"/>
    <property type="match status" value="1"/>
</dbReference>
<evidence type="ECO:0000256" key="7">
    <source>
        <dbReference type="ARBA" id="ARBA00023117"/>
    </source>
</evidence>
<evidence type="ECO:0000259" key="17">
    <source>
        <dbReference type="PROSITE" id="PS50982"/>
    </source>
</evidence>
<dbReference type="Gene3D" id="1.20.920.10">
    <property type="entry name" value="Bromodomain-like"/>
    <property type="match status" value="1"/>
</dbReference>
<evidence type="ECO:0000256" key="10">
    <source>
        <dbReference type="PROSITE-ProRule" id="PRU00035"/>
    </source>
</evidence>
<dbReference type="InterPro" id="IPR019787">
    <property type="entry name" value="Znf_PHD-finger"/>
</dbReference>
<dbReference type="InterPro" id="IPR036427">
    <property type="entry name" value="Bromodomain-like_sf"/>
</dbReference>
<dbReference type="CDD" id="cd05503">
    <property type="entry name" value="Bromo_BAZ2A_B_like"/>
    <property type="match status" value="1"/>
</dbReference>
<keyword evidence="12" id="KW-0175">Coiled coil</keyword>
<keyword evidence="3" id="KW-0479">Metal-binding</keyword>
<dbReference type="PRINTS" id="PR00503">
    <property type="entry name" value="BROMODOMAIN"/>
</dbReference>
<dbReference type="Pfam" id="PF00628">
    <property type="entry name" value="PHD"/>
    <property type="match status" value="2"/>
</dbReference>
<name>A0ABM1B3J1_LIMPO</name>
<evidence type="ECO:0000256" key="11">
    <source>
        <dbReference type="PROSITE-ProRule" id="PRU00146"/>
    </source>
</evidence>
<dbReference type="GeneID" id="106459048"/>
<feature type="compositionally biased region" description="Basic and acidic residues" evidence="13">
    <location>
        <begin position="1288"/>
        <end position="1301"/>
    </location>
</feature>
<feature type="domain" description="PHD-type" evidence="15">
    <location>
        <begin position="1430"/>
        <end position="1480"/>
    </location>
</feature>
<dbReference type="SUPFAM" id="SSF47370">
    <property type="entry name" value="Bromodomain"/>
    <property type="match status" value="1"/>
</dbReference>
<feature type="region of interest" description="Disordered" evidence="13">
    <location>
        <begin position="932"/>
        <end position="986"/>
    </location>
</feature>
<evidence type="ECO:0000256" key="1">
    <source>
        <dbReference type="ARBA" id="ARBA00004123"/>
    </source>
</evidence>
<dbReference type="CDD" id="cd01397">
    <property type="entry name" value="HAT_MBD"/>
    <property type="match status" value="1"/>
</dbReference>
<dbReference type="InterPro" id="IPR016177">
    <property type="entry name" value="DNA-bd_dom_sf"/>
</dbReference>
<evidence type="ECO:0000256" key="6">
    <source>
        <dbReference type="ARBA" id="ARBA00023015"/>
    </source>
</evidence>
<dbReference type="Proteomes" id="UP000694941">
    <property type="component" value="Unplaced"/>
</dbReference>
<feature type="region of interest" description="Disordered" evidence="13">
    <location>
        <begin position="1252"/>
        <end position="1334"/>
    </location>
</feature>
<dbReference type="SMART" id="SM00571">
    <property type="entry name" value="DDT"/>
    <property type="match status" value="1"/>
</dbReference>
<feature type="domain" description="MBD" evidence="17">
    <location>
        <begin position="19"/>
        <end position="91"/>
    </location>
</feature>
<evidence type="ECO:0000259" key="14">
    <source>
        <dbReference type="PROSITE" id="PS50014"/>
    </source>
</evidence>
<evidence type="ECO:0000256" key="4">
    <source>
        <dbReference type="ARBA" id="ARBA00022771"/>
    </source>
</evidence>
<evidence type="ECO:0000256" key="5">
    <source>
        <dbReference type="ARBA" id="ARBA00022833"/>
    </source>
</evidence>
<keyword evidence="5" id="KW-0862">Zinc</keyword>
<evidence type="ECO:0000259" key="15">
    <source>
        <dbReference type="PROSITE" id="PS50016"/>
    </source>
</evidence>
<dbReference type="InterPro" id="IPR011011">
    <property type="entry name" value="Znf_FYVE_PHD"/>
</dbReference>
<dbReference type="InterPro" id="IPR001965">
    <property type="entry name" value="Znf_PHD"/>
</dbReference>
<feature type="domain" description="PHD-type" evidence="15">
    <location>
        <begin position="1484"/>
        <end position="1531"/>
    </location>
</feature>
<organism evidence="18 19">
    <name type="scientific">Limulus polyphemus</name>
    <name type="common">Atlantic horseshoe crab</name>
    <dbReference type="NCBI Taxonomy" id="6850"/>
    <lineage>
        <taxon>Eukaryota</taxon>
        <taxon>Metazoa</taxon>
        <taxon>Ecdysozoa</taxon>
        <taxon>Arthropoda</taxon>
        <taxon>Chelicerata</taxon>
        <taxon>Merostomata</taxon>
        <taxon>Xiphosura</taxon>
        <taxon>Limulidae</taxon>
        <taxon>Limulus</taxon>
    </lineage>
</organism>
<dbReference type="PROSITE" id="PS50827">
    <property type="entry name" value="DDT"/>
    <property type="match status" value="1"/>
</dbReference>
<feature type="region of interest" description="Disordered" evidence="13">
    <location>
        <begin position="496"/>
        <end position="585"/>
    </location>
</feature>
<dbReference type="InterPro" id="IPR028941">
    <property type="entry name" value="WHIM2_dom"/>
</dbReference>
<evidence type="ECO:0000256" key="3">
    <source>
        <dbReference type="ARBA" id="ARBA00022723"/>
    </source>
</evidence>
<feature type="compositionally biased region" description="Basic and acidic residues" evidence="13">
    <location>
        <begin position="1543"/>
        <end position="1574"/>
    </location>
</feature>
<dbReference type="InterPro" id="IPR018501">
    <property type="entry name" value="DDT_dom"/>
</dbReference>
<keyword evidence="9" id="KW-0539">Nucleus</keyword>
<accession>A0ABM1B3J1</accession>
<dbReference type="SMART" id="SM00297">
    <property type="entry name" value="BROMO"/>
    <property type="match status" value="1"/>
</dbReference>
<comment type="similarity">
    <text evidence="2">Belongs to the WAL family.</text>
</comment>
<evidence type="ECO:0000259" key="16">
    <source>
        <dbReference type="PROSITE" id="PS50827"/>
    </source>
</evidence>
<dbReference type="Pfam" id="PF01429">
    <property type="entry name" value="MBD"/>
    <property type="match status" value="1"/>
</dbReference>
<feature type="compositionally biased region" description="Polar residues" evidence="13">
    <location>
        <begin position="1269"/>
        <end position="1281"/>
    </location>
</feature>
<feature type="region of interest" description="Disordered" evidence="13">
    <location>
        <begin position="765"/>
        <end position="789"/>
    </location>
</feature>
<dbReference type="SMART" id="SM00391">
    <property type="entry name" value="MBD"/>
    <property type="match status" value="1"/>
</dbReference>
<feature type="compositionally biased region" description="Basic and acidic residues" evidence="13">
    <location>
        <begin position="1309"/>
        <end position="1322"/>
    </location>
</feature>
<dbReference type="Gene3D" id="3.30.40.10">
    <property type="entry name" value="Zinc/RING finger domain, C3HC4 (zinc finger)"/>
    <property type="match status" value="2"/>
</dbReference>
<dbReference type="CDD" id="cd15545">
    <property type="entry name" value="PHD_BAZ2A_like"/>
    <property type="match status" value="1"/>
</dbReference>
<feature type="compositionally biased region" description="Polar residues" evidence="13">
    <location>
        <begin position="496"/>
        <end position="506"/>
    </location>
</feature>
<dbReference type="PROSITE" id="PS50016">
    <property type="entry name" value="ZF_PHD_2"/>
    <property type="match status" value="2"/>
</dbReference>
<dbReference type="InterPro" id="IPR037374">
    <property type="entry name" value="BAZ2A/B_Bromo"/>
</dbReference>
<keyword evidence="7 10" id="KW-0103">Bromodomain</keyword>
<sequence>MKRHSQEGEGFSPKKKRILPDEKETRIPLEHGWRRQTKIRCFSRSGVRGEVVYYAPCGKKLKNYPEVVRYLHRHDITDITRENFTFSTKINVGEFIEKAQDGNYSLVNENEVVARIEEVRARKGCLGIQVRRTPQQKAKEEEDKQQQWEQIQLHHRLKQQAEELHRQKEHEKFVKEQEKLERLKQLHLVREMRNRQIMEEREMKRQQAAILREQELQKQREIILMVDLERERRRQHMLLVRALDIRKKHEERERKREELLQEKRMYKEKKMEQRRIELQLIREIKKPVDDMMLKDSTPLPTLNRIPGVKLSGKAFSNILMVFEFLHNFGDTIGFDMEKLPSLNIFQMGLLNSDEKSEEELLSVVHHLLVCAIDDPGVPSRPEAVSVLSQNLRDVDVASNNISEVLRLYFTASDKTSKMCKWLLEKPFLSLNPTQKSEIMTCLCNDLLCSRAILRQIDSNIDTVNNLRRDKWIVEGKLRKLRNIQQVRELKWPVGQVSTNDSVNNNGEDSKDSKMEKTSSKMDTSKDIDVQNKRVVSNNKTCKTAKGSKAKATEEEEENDNESGNDSDATQVTNRMSEGEDEQLGISNEELKKRIDKLSKQQAQISGKLSKAVHALRATTFGQDRYHRYYWVLPFTGGIFVEGIESSSDVESEEHDVLIKEENQTKPEEVVGKDTMNYEDTRKTEVVQEQIEEPVSHVTLEAMEVDSSLDNSQKTDAEKNTSVEVTSGKECLPDSLSKNKKEQASECLHPESEKCVKTINVDGKNDITASGNKEQIPDDSSENTSLNTEVQETSKCLNIVNNEKPSPQKLKNSSEAVVLLETEAAEKVISSSKLAVSKTSSNVEQNWLLHSPFFASILAGSMFMNGPLLHGRELNGSYFNLPKTEPAISSPTFSPLLGLSPGFLSAEVLKNMTEKQPVEKPWFSILPRITCDNTSPTEESQPKQASLIRSSSTSQKLATASSNSSLGSIPASSLPSQSTPISSSNSQSYPSAALALANFQLELLNGLPPPLLPNPLLSSSTMSSYNHDTSISTTIDSSQLTSTPTSTVPVNPPSFCATPTTVPSPSSTPGSVAYGFHSNNSINQASEDYLKMMTRELNHYAKPRPLPAEYRKGWWRITDSEQLKALLNALHPRGIRERLLQKQFQKYYSYACSSFTQGQNEVTDLEITDLDSSISKKVGGAPDPDKEDQWSPEVALRMDLSILEQIEVMEEKVAGASMQVKGWTIPPKLTYDSDIKFKAACLFPKKDQDSLSFRRQKSVKRQSKGRDSVSVETGESTQTKAEISSCAIEENKSEDFNNKGESDSVSNTEELSKLKPTSGEEKPSSNLDSGSEDPYVNPVEIAKERLLLLESAIERRYIKPPLGITSTELNLSSLNNSAVHPASDGDAEEGELPRGLLRWRAAIQKCWTAEQVAMCLNMLETCVAWDKSIMRASCQFCHSGANEEKLLLCDGCDKGYHTYCFKPKMETIPDGDWYCYECLNKATGDKVCVLCGKKGKLINCDLCPKTYHINCLDPPLSRPPKGKWCCVSCKVQSQPKKSNKHKNASKEKEKEKDKEKDKETTKEKEKEAAPSKKSENNPSSKSKSSEKKEKSKNLDNEFTPARTLLDELKKHEDSWPFLFPVKTKQFPTYKKIIKQPMDFSTIKSKLEGGLHKTKEDFAADVRLIFDNCETFNEDESPVGRAGHNMRAYFETRWAELNST</sequence>
<keyword evidence="6" id="KW-0805">Transcription regulation</keyword>
<evidence type="ECO:0000256" key="12">
    <source>
        <dbReference type="SAM" id="Coils"/>
    </source>
</evidence>
<keyword evidence="8" id="KW-0804">Transcription</keyword>
<feature type="region of interest" description="Disordered" evidence="13">
    <location>
        <begin position="1535"/>
        <end position="1597"/>
    </location>
</feature>
<feature type="compositionally biased region" description="Basic and acidic residues" evidence="13">
    <location>
        <begin position="507"/>
        <end position="531"/>
    </location>
</feature>
<keyword evidence="18" id="KW-1185">Reference proteome</keyword>
<proteinExistence type="inferred from homology"/>
<feature type="compositionally biased region" description="Basic residues" evidence="13">
    <location>
        <begin position="1253"/>
        <end position="1262"/>
    </location>
</feature>
<gene>
    <name evidence="19" type="primary">LOC106459048</name>
</gene>
<dbReference type="Pfam" id="PF00439">
    <property type="entry name" value="Bromodomain"/>
    <property type="match status" value="1"/>
</dbReference>
<dbReference type="InterPro" id="IPR001487">
    <property type="entry name" value="Bromodomain"/>
</dbReference>
<evidence type="ECO:0000256" key="9">
    <source>
        <dbReference type="ARBA" id="ARBA00023242"/>
    </source>
</evidence>
<dbReference type="PROSITE" id="PS50014">
    <property type="entry name" value="BROMODOMAIN_2"/>
    <property type="match status" value="1"/>
</dbReference>
<evidence type="ECO:0000313" key="18">
    <source>
        <dbReference type="Proteomes" id="UP000694941"/>
    </source>
</evidence>
<feature type="coiled-coil region" evidence="12">
    <location>
        <begin position="166"/>
        <end position="276"/>
    </location>
</feature>
<evidence type="ECO:0000256" key="13">
    <source>
        <dbReference type="SAM" id="MobiDB-lite"/>
    </source>
</evidence>
<dbReference type="PANTHER" id="PTHR45915:SF2">
    <property type="entry name" value="TOUTATIS, ISOFORM E"/>
    <property type="match status" value="1"/>
</dbReference>
<dbReference type="SUPFAM" id="SSF57903">
    <property type="entry name" value="FYVE/PHD zinc finger"/>
    <property type="match status" value="2"/>
</dbReference>
<feature type="compositionally biased region" description="Basic and acidic residues" evidence="13">
    <location>
        <begin position="1582"/>
        <end position="1594"/>
    </location>
</feature>
<dbReference type="InterPro" id="IPR013083">
    <property type="entry name" value="Znf_RING/FYVE/PHD"/>
</dbReference>
<feature type="compositionally biased region" description="Polar residues" evidence="13">
    <location>
        <begin position="932"/>
        <end position="970"/>
    </location>
</feature>
<feature type="compositionally biased region" description="Acidic residues" evidence="13">
    <location>
        <begin position="553"/>
        <end position="564"/>
    </location>
</feature>
<dbReference type="Pfam" id="PF02791">
    <property type="entry name" value="DDT"/>
    <property type="match status" value="1"/>
</dbReference>